<dbReference type="InterPro" id="IPR050639">
    <property type="entry name" value="SSR_resolvase"/>
</dbReference>
<evidence type="ECO:0000256" key="1">
    <source>
        <dbReference type="SAM" id="Coils"/>
    </source>
</evidence>
<dbReference type="Pfam" id="PF13408">
    <property type="entry name" value="Zn_ribbon_recom"/>
    <property type="match status" value="1"/>
</dbReference>
<gene>
    <name evidence="4" type="ORF">OJ589_09385</name>
</gene>
<dbReference type="Pfam" id="PF07508">
    <property type="entry name" value="Recombinase"/>
    <property type="match status" value="1"/>
</dbReference>
<feature type="domain" description="Recombinase" evidence="3">
    <location>
        <begin position="183"/>
        <end position="325"/>
    </location>
</feature>
<dbReference type="AlphaFoldDB" id="A0ABD4U443"/>
<dbReference type="PANTHER" id="PTHR30461">
    <property type="entry name" value="DNA-INVERTASE FROM LAMBDOID PROPHAGE"/>
    <property type="match status" value="1"/>
</dbReference>
<evidence type="ECO:0000313" key="4">
    <source>
        <dbReference type="EMBL" id="MCW1077352.1"/>
    </source>
</evidence>
<dbReference type="RefSeq" id="WP_049533062.1">
    <property type="nucleotide sequence ID" value="NZ_CP069892.1"/>
</dbReference>
<dbReference type="InterPro" id="IPR038109">
    <property type="entry name" value="DNA_bind_recomb_sf"/>
</dbReference>
<dbReference type="Pfam" id="PF00239">
    <property type="entry name" value="Resolvase"/>
    <property type="match status" value="1"/>
</dbReference>
<dbReference type="Proteomes" id="UP001208682">
    <property type="component" value="Unassembled WGS sequence"/>
</dbReference>
<dbReference type="InterPro" id="IPR025827">
    <property type="entry name" value="Zn_ribbon_recom_dom"/>
</dbReference>
<sequence length="559" mass="65070">MDTSTLTNQIPDWTEVDFENITNITVVYCRLSQEDSRASESDSIQNQKKYLGNFVQEENLQNPIFFVDDGYTGTNFNRPAIRKALELVERGLVKNFIVKDASRLGRSYVEVGQITEMLFPDNDVRFISVSEGMDSSKQSDMDATIMPIRNLFNEFYARDISRKVRVAQQAMAKAGERLSTNPQYGYKIDPNNSKKWVVDEFAAEIVRRIFREAKMGKSHSEIARGLQKDKIETPSYRRMTLGENTPNLSHLRYGWGSAMISKMLTRHEYLGHTVNYRSTTKSYKNKKKIRNEEKDWWIFENTQEAIIDQETFDAVQKIRKHKRRPPLKKWAGKAGHENILAGLLFCAVCGNKLYFCASEKCGRNADHYKCSRYFKMFNACDVSNYVRKDALEHLILTDVNSLLEEFKINKESLLASLGEKFQLQANEEIRKKKRKLSKTQQRIFDIDRIIQKIYEDNLNGKLSDERFKTMNANYETEQADLREDFENLQKEISQNEENGVNLERFISIVEKYSHLEKLTVEIANELVERILVHPAQGRGKTATRKIEVYYNFIGKIKNE</sequence>
<dbReference type="PROSITE" id="PS51736">
    <property type="entry name" value="RECOMBINASES_3"/>
    <property type="match status" value="1"/>
</dbReference>
<dbReference type="InterPro" id="IPR025378">
    <property type="entry name" value="DUF4368"/>
</dbReference>
<comment type="caution">
    <text evidence="4">The sequence shown here is derived from an EMBL/GenBank/DDBJ whole genome shotgun (WGS) entry which is preliminary data.</text>
</comment>
<dbReference type="Gene3D" id="3.40.50.1390">
    <property type="entry name" value="Resolvase, N-terminal catalytic domain"/>
    <property type="match status" value="1"/>
</dbReference>
<dbReference type="SUPFAM" id="SSF53041">
    <property type="entry name" value="Resolvase-like"/>
    <property type="match status" value="1"/>
</dbReference>
<dbReference type="Gene3D" id="3.90.1750.20">
    <property type="entry name" value="Putative Large Serine Recombinase, Chain B, Domain 2"/>
    <property type="match status" value="1"/>
</dbReference>
<dbReference type="Pfam" id="PF14287">
    <property type="entry name" value="DUF4368"/>
    <property type="match status" value="1"/>
</dbReference>
<dbReference type="EMBL" id="JAPAIP010000032">
    <property type="protein sequence ID" value="MCW1077352.1"/>
    <property type="molecule type" value="Genomic_DNA"/>
</dbReference>
<dbReference type="PANTHER" id="PTHR30461:SF23">
    <property type="entry name" value="DNA RECOMBINASE-RELATED"/>
    <property type="match status" value="1"/>
</dbReference>
<evidence type="ECO:0000313" key="5">
    <source>
        <dbReference type="Proteomes" id="UP001208682"/>
    </source>
</evidence>
<dbReference type="InterPro" id="IPR011109">
    <property type="entry name" value="DNA_bind_recombinase_dom"/>
</dbReference>
<dbReference type="PROSITE" id="PS51737">
    <property type="entry name" value="RECOMBINASE_DNA_BIND"/>
    <property type="match status" value="1"/>
</dbReference>
<dbReference type="InterPro" id="IPR036162">
    <property type="entry name" value="Resolvase-like_N_sf"/>
</dbReference>
<feature type="coiled-coil region" evidence="1">
    <location>
        <begin position="471"/>
        <end position="498"/>
    </location>
</feature>
<evidence type="ECO:0000259" key="2">
    <source>
        <dbReference type="PROSITE" id="PS51736"/>
    </source>
</evidence>
<accession>A0ABD4U443</accession>
<proteinExistence type="predicted"/>
<reference evidence="4 5" key="1">
    <citation type="submission" date="2022-10" db="EMBL/GenBank/DDBJ databases">
        <title>Comparative genomic study of S. anginosus.</title>
        <authorList>
            <person name="Prasad A."/>
            <person name="Ene A."/>
            <person name="Jablonska S."/>
            <person name="Du J."/>
            <person name="Wolfe A.J."/>
            <person name="Putonti C."/>
        </authorList>
    </citation>
    <scope>NUCLEOTIDE SEQUENCE [LARGE SCALE GENOMIC DNA]</scope>
    <source>
        <strain evidence="4 5">UMB1339</strain>
    </source>
</reference>
<keyword evidence="1" id="KW-0175">Coiled coil</keyword>
<evidence type="ECO:0000259" key="3">
    <source>
        <dbReference type="PROSITE" id="PS51737"/>
    </source>
</evidence>
<dbReference type="SMART" id="SM00857">
    <property type="entry name" value="Resolvase"/>
    <property type="match status" value="1"/>
</dbReference>
<feature type="domain" description="Resolvase/invertase-type recombinase catalytic" evidence="2">
    <location>
        <begin position="24"/>
        <end position="175"/>
    </location>
</feature>
<name>A0ABD4U443_STRAP</name>
<protein>
    <submittedName>
        <fullName evidence="4">Recombinase family protein</fullName>
    </submittedName>
</protein>
<organism evidence="4 5">
    <name type="scientific">Streptococcus anginosus</name>
    <dbReference type="NCBI Taxonomy" id="1328"/>
    <lineage>
        <taxon>Bacteria</taxon>
        <taxon>Bacillati</taxon>
        <taxon>Bacillota</taxon>
        <taxon>Bacilli</taxon>
        <taxon>Lactobacillales</taxon>
        <taxon>Streptococcaceae</taxon>
        <taxon>Streptococcus</taxon>
        <taxon>Streptococcus anginosus group</taxon>
    </lineage>
</organism>
<dbReference type="InterPro" id="IPR006119">
    <property type="entry name" value="Resolv_N"/>
</dbReference>